<reference evidence="2" key="1">
    <citation type="submission" date="2022-04" db="EMBL/GenBank/DDBJ databases">
        <title>Carnegiea gigantea Genome sequencing and assembly v2.</title>
        <authorList>
            <person name="Copetti D."/>
            <person name="Sanderson M.J."/>
            <person name="Burquez A."/>
            <person name="Wojciechowski M.F."/>
        </authorList>
    </citation>
    <scope>NUCLEOTIDE SEQUENCE</scope>
    <source>
        <strain evidence="2">SGP5-SGP5p</strain>
        <tissue evidence="2">Aerial part</tissue>
    </source>
</reference>
<dbReference type="InterPro" id="IPR044971">
    <property type="entry name" value="SEP2"/>
</dbReference>
<evidence type="ECO:0000256" key="1">
    <source>
        <dbReference type="SAM" id="MobiDB-lite"/>
    </source>
</evidence>
<comment type="caution">
    <text evidence="2">The sequence shown here is derived from an EMBL/GenBank/DDBJ whole genome shotgun (WGS) entry which is preliminary data.</text>
</comment>
<dbReference type="EMBL" id="JAKOGI010000274">
    <property type="protein sequence ID" value="KAJ8437978.1"/>
    <property type="molecule type" value="Genomic_DNA"/>
</dbReference>
<dbReference type="OrthoDB" id="1937750at2759"/>
<evidence type="ECO:0000313" key="2">
    <source>
        <dbReference type="EMBL" id="KAJ8437978.1"/>
    </source>
</evidence>
<dbReference type="AlphaFoldDB" id="A0A9Q1K711"/>
<proteinExistence type="predicted"/>
<evidence type="ECO:0000313" key="3">
    <source>
        <dbReference type="Proteomes" id="UP001153076"/>
    </source>
</evidence>
<dbReference type="GO" id="GO:0071486">
    <property type="term" value="P:cellular response to high light intensity"/>
    <property type="evidence" value="ECO:0007669"/>
    <property type="project" value="InterPro"/>
</dbReference>
<protein>
    <submittedName>
        <fullName evidence="2">Uncharacterized protein</fullName>
    </submittedName>
</protein>
<accession>A0A9Q1K711</accession>
<sequence>MAVSMMATRVVHCQLQPPREGPNSPESSVPDQVKMVPRSKQYTLRSYASDQRRAGLMKGVITTMMMRRKRKGRRSFDDEDQISGGDDNDRDRDRLVRVHDHQVGVEAEEELKLAPILESLVESIESSKKGYYFEIITGRLAMILFAATMGMELATGESILKTVDAQAIAEGLIGCLAATTCATFFARSSAARKKVGRIFTISFDVFFEALLDNIIDGLFLESDLNEPSDNKFN</sequence>
<organism evidence="2 3">
    <name type="scientific">Carnegiea gigantea</name>
    <dbReference type="NCBI Taxonomy" id="171969"/>
    <lineage>
        <taxon>Eukaryota</taxon>
        <taxon>Viridiplantae</taxon>
        <taxon>Streptophyta</taxon>
        <taxon>Embryophyta</taxon>
        <taxon>Tracheophyta</taxon>
        <taxon>Spermatophyta</taxon>
        <taxon>Magnoliopsida</taxon>
        <taxon>eudicotyledons</taxon>
        <taxon>Gunneridae</taxon>
        <taxon>Pentapetalae</taxon>
        <taxon>Caryophyllales</taxon>
        <taxon>Cactineae</taxon>
        <taxon>Cactaceae</taxon>
        <taxon>Cactoideae</taxon>
        <taxon>Echinocereeae</taxon>
        <taxon>Carnegiea</taxon>
    </lineage>
</organism>
<feature type="region of interest" description="Disordered" evidence="1">
    <location>
        <begin position="68"/>
        <end position="94"/>
    </location>
</feature>
<keyword evidence="3" id="KW-1185">Reference proteome</keyword>
<name>A0A9Q1K711_9CARY</name>
<gene>
    <name evidence="2" type="ORF">Cgig2_033711</name>
</gene>
<dbReference type="PANTHER" id="PTHR36490:SF1">
    <property type="entry name" value="STRESS ENHANCED PROTEIN 2, CHLOROPLASTIC"/>
    <property type="match status" value="1"/>
</dbReference>
<dbReference type="PANTHER" id="PTHR36490">
    <property type="entry name" value="STRESS ENHANCED PROTEIN 2, CHLOROPLASTIC"/>
    <property type="match status" value="1"/>
</dbReference>
<feature type="region of interest" description="Disordered" evidence="1">
    <location>
        <begin position="13"/>
        <end position="32"/>
    </location>
</feature>
<dbReference type="Proteomes" id="UP001153076">
    <property type="component" value="Unassembled WGS sequence"/>
</dbReference>